<keyword evidence="3 7" id="KW-0547">Nucleotide-binding</keyword>
<comment type="catalytic activity">
    <reaction evidence="7">
        <text>XTP + H2O = XMP + diphosphate + H(+)</text>
        <dbReference type="Rhea" id="RHEA:28610"/>
        <dbReference type="ChEBI" id="CHEBI:15377"/>
        <dbReference type="ChEBI" id="CHEBI:15378"/>
        <dbReference type="ChEBI" id="CHEBI:33019"/>
        <dbReference type="ChEBI" id="CHEBI:57464"/>
        <dbReference type="ChEBI" id="CHEBI:61314"/>
        <dbReference type="EC" id="3.6.1.66"/>
    </reaction>
</comment>
<evidence type="ECO:0000256" key="2">
    <source>
        <dbReference type="ARBA" id="ARBA00022723"/>
    </source>
</evidence>
<proteinExistence type="inferred from homology"/>
<dbReference type="GO" id="GO:0036220">
    <property type="term" value="F:ITP diphosphatase activity"/>
    <property type="evidence" value="ECO:0007669"/>
    <property type="project" value="UniProtKB-EC"/>
</dbReference>
<dbReference type="CDD" id="cd00515">
    <property type="entry name" value="HAM1"/>
    <property type="match status" value="1"/>
</dbReference>
<keyword evidence="6 7" id="KW-0546">Nucleotide metabolism</keyword>
<dbReference type="RefSeq" id="WP_233696999.1">
    <property type="nucleotide sequence ID" value="NZ_JAJNBZ010000008.1"/>
</dbReference>
<name>A0ABS8YEW5_9BACL</name>
<feature type="binding site" evidence="7">
    <location>
        <begin position="200"/>
        <end position="201"/>
    </location>
    <ligand>
        <name>substrate</name>
    </ligand>
</feature>
<dbReference type="PANTHER" id="PTHR11067">
    <property type="entry name" value="INOSINE TRIPHOSPHATE PYROPHOSPHATASE/HAM1 PROTEIN"/>
    <property type="match status" value="1"/>
</dbReference>
<dbReference type="InterPro" id="IPR029001">
    <property type="entry name" value="ITPase-like_fam"/>
</dbReference>
<comment type="similarity">
    <text evidence="1 7 8">Belongs to the HAM1 NTPase family.</text>
</comment>
<keyword evidence="10" id="KW-1185">Reference proteome</keyword>
<dbReference type="HAMAP" id="MF_01405">
    <property type="entry name" value="Non_canon_purine_NTPase"/>
    <property type="match status" value="1"/>
</dbReference>
<evidence type="ECO:0000256" key="4">
    <source>
        <dbReference type="ARBA" id="ARBA00022801"/>
    </source>
</evidence>
<dbReference type="InterPro" id="IPR020922">
    <property type="entry name" value="dITP/XTP_pyrophosphatase"/>
</dbReference>
<comment type="catalytic activity">
    <reaction evidence="7">
        <text>ITP + H2O = IMP + diphosphate + H(+)</text>
        <dbReference type="Rhea" id="RHEA:29399"/>
        <dbReference type="ChEBI" id="CHEBI:15377"/>
        <dbReference type="ChEBI" id="CHEBI:15378"/>
        <dbReference type="ChEBI" id="CHEBI:33019"/>
        <dbReference type="ChEBI" id="CHEBI:58053"/>
        <dbReference type="ChEBI" id="CHEBI:61402"/>
        <dbReference type="EC" id="3.6.1.66"/>
    </reaction>
</comment>
<evidence type="ECO:0000313" key="9">
    <source>
        <dbReference type="EMBL" id="MCE5170206.1"/>
    </source>
</evidence>
<accession>A0ABS8YEW5</accession>
<evidence type="ECO:0000256" key="8">
    <source>
        <dbReference type="RuleBase" id="RU003781"/>
    </source>
</evidence>
<feature type="binding site" evidence="7">
    <location>
        <position position="195"/>
    </location>
    <ligand>
        <name>substrate</name>
    </ligand>
</feature>
<gene>
    <name evidence="9" type="ORF">LQV63_12880</name>
</gene>
<dbReference type="Proteomes" id="UP001199916">
    <property type="component" value="Unassembled WGS sequence"/>
</dbReference>
<evidence type="ECO:0000313" key="10">
    <source>
        <dbReference type="Proteomes" id="UP001199916"/>
    </source>
</evidence>
<keyword evidence="5 7" id="KW-0460">Magnesium</keyword>
<feature type="binding site" evidence="7">
    <location>
        <begin position="172"/>
        <end position="175"/>
    </location>
    <ligand>
        <name>substrate</name>
    </ligand>
</feature>
<dbReference type="NCBIfam" id="NF011397">
    <property type="entry name" value="PRK14822.1"/>
    <property type="match status" value="1"/>
</dbReference>
<protein>
    <recommendedName>
        <fullName evidence="7">dITP/XTP pyrophosphatase</fullName>
        <ecNumber evidence="7">3.6.1.66</ecNumber>
    </recommendedName>
    <alternativeName>
        <fullName evidence="7">Non-canonical purine NTP pyrophosphatase</fullName>
    </alternativeName>
    <alternativeName>
        <fullName evidence="7">Non-standard purine NTP pyrophosphatase</fullName>
    </alternativeName>
    <alternativeName>
        <fullName evidence="7">Nucleoside-triphosphate diphosphatase</fullName>
    </alternativeName>
    <alternativeName>
        <fullName evidence="7">Nucleoside-triphosphate pyrophosphatase</fullName>
        <shortName evidence="7">NTPase</shortName>
    </alternativeName>
</protein>
<evidence type="ECO:0000256" key="1">
    <source>
        <dbReference type="ARBA" id="ARBA00008023"/>
    </source>
</evidence>
<comment type="cofactor">
    <cofactor evidence="7">
        <name>Mg(2+)</name>
        <dbReference type="ChEBI" id="CHEBI:18420"/>
    </cofactor>
    <text evidence="7">Binds 1 Mg(2+) ion per subunit.</text>
</comment>
<evidence type="ECO:0000256" key="5">
    <source>
        <dbReference type="ARBA" id="ARBA00022842"/>
    </source>
</evidence>
<feature type="binding site" evidence="7">
    <location>
        <position position="75"/>
    </location>
    <ligand>
        <name>substrate</name>
    </ligand>
</feature>
<comment type="subunit">
    <text evidence="7">Homodimer.</text>
</comment>
<feature type="binding site" evidence="7">
    <location>
        <position position="74"/>
    </location>
    <ligand>
        <name>Mg(2+)</name>
        <dbReference type="ChEBI" id="CHEBI:18420"/>
    </ligand>
</feature>
<dbReference type="NCBIfam" id="TIGR00042">
    <property type="entry name" value="RdgB/HAM1 family non-canonical purine NTP pyrophosphatase"/>
    <property type="match status" value="1"/>
</dbReference>
<feature type="binding site" evidence="7">
    <location>
        <position position="45"/>
    </location>
    <ligand>
        <name>Mg(2+)</name>
        <dbReference type="ChEBI" id="CHEBI:18420"/>
    </ligand>
</feature>
<organism evidence="9 10">
    <name type="scientific">Paenibacillus profundus</name>
    <dbReference type="NCBI Taxonomy" id="1173085"/>
    <lineage>
        <taxon>Bacteria</taxon>
        <taxon>Bacillati</taxon>
        <taxon>Bacillota</taxon>
        <taxon>Bacilli</taxon>
        <taxon>Bacillales</taxon>
        <taxon>Paenibacillaceae</taxon>
        <taxon>Paenibacillus</taxon>
    </lineage>
</organism>
<dbReference type="PANTHER" id="PTHR11067:SF9">
    <property type="entry name" value="INOSINE TRIPHOSPHATE PYROPHOSPHATASE"/>
    <property type="match status" value="1"/>
</dbReference>
<evidence type="ECO:0000256" key="6">
    <source>
        <dbReference type="ARBA" id="ARBA00023080"/>
    </source>
</evidence>
<evidence type="ECO:0000256" key="3">
    <source>
        <dbReference type="ARBA" id="ARBA00022741"/>
    </source>
</evidence>
<dbReference type="EC" id="3.6.1.66" evidence="7"/>
<comment type="function">
    <text evidence="7">Pyrophosphatase that catalyzes the hydrolysis of nucleoside triphosphates to their monophosphate derivatives, with a high preference for the non-canonical purine nucleotides XTP (xanthosine triphosphate), dITP (deoxyinosine triphosphate) and ITP. Seems to function as a house-cleaning enzyme that removes non-canonical purine nucleotides from the nucleotide pool, thus preventing their incorporation into DNA/RNA and avoiding chromosomal lesions.</text>
</comment>
<feature type="active site" description="Proton acceptor" evidence="7">
    <location>
        <position position="74"/>
    </location>
</feature>
<sequence length="213" mass="22950">MEIASNTIIIATQNQGKLKEFQLAFSPLGKQVLSMADFPHIPDIEEDGKTFAENALKKAKTMAEIVALPVLADDSGLCVARLDGAPGVYSARYAGEHGNDQSNNAKLLVELAKLQPKDMGAGLSLDAGAQVLSEAQFVCVLALYDPASCQALEVQGTADGYIIGEARGRNGFGYDPLFYLPHFGRTMAELSPEEKQSISHRGDAIRQLQQKLR</sequence>
<dbReference type="EMBL" id="JAJNBZ010000008">
    <property type="protein sequence ID" value="MCE5170206.1"/>
    <property type="molecule type" value="Genomic_DNA"/>
</dbReference>
<comment type="caution">
    <text evidence="9">The sequence shown here is derived from an EMBL/GenBank/DDBJ whole genome shotgun (WGS) entry which is preliminary data.</text>
</comment>
<dbReference type="InterPro" id="IPR002637">
    <property type="entry name" value="RdgB/HAM1"/>
</dbReference>
<keyword evidence="4 7" id="KW-0378">Hydrolase</keyword>
<keyword evidence="2 7" id="KW-0479">Metal-binding</keyword>
<reference evidence="9 10" key="1">
    <citation type="submission" date="2021-11" db="EMBL/GenBank/DDBJ databases">
        <title>Draft genome sequence of Paenibacillus profundus YoMME, a new Gram-positive bacteria with exoelectrogenic properties.</title>
        <authorList>
            <person name="Hubenova Y."/>
            <person name="Hubenova E."/>
            <person name="Manasiev Y."/>
            <person name="Peykov S."/>
            <person name="Mitov M."/>
        </authorList>
    </citation>
    <scope>NUCLEOTIDE SEQUENCE [LARGE SCALE GENOMIC DNA]</scope>
    <source>
        <strain evidence="9 10">YoMME</strain>
    </source>
</reference>
<evidence type="ECO:0000256" key="7">
    <source>
        <dbReference type="HAMAP-Rule" id="MF_01405"/>
    </source>
</evidence>
<feature type="binding site" evidence="7">
    <location>
        <begin position="12"/>
        <end position="17"/>
    </location>
    <ligand>
        <name>substrate</name>
    </ligand>
</feature>
<dbReference type="Gene3D" id="3.90.950.10">
    <property type="match status" value="1"/>
</dbReference>
<dbReference type="SUPFAM" id="SSF52972">
    <property type="entry name" value="ITPase-like"/>
    <property type="match status" value="1"/>
</dbReference>
<comment type="catalytic activity">
    <reaction evidence="7">
        <text>dITP + H2O = dIMP + diphosphate + H(+)</text>
        <dbReference type="Rhea" id="RHEA:28342"/>
        <dbReference type="ChEBI" id="CHEBI:15377"/>
        <dbReference type="ChEBI" id="CHEBI:15378"/>
        <dbReference type="ChEBI" id="CHEBI:33019"/>
        <dbReference type="ChEBI" id="CHEBI:61194"/>
        <dbReference type="ChEBI" id="CHEBI:61382"/>
        <dbReference type="EC" id="3.6.1.66"/>
    </reaction>
</comment>
<dbReference type="Pfam" id="PF01725">
    <property type="entry name" value="Ham1p_like"/>
    <property type="match status" value="1"/>
</dbReference>